<dbReference type="RefSeq" id="WP_156608530.1">
    <property type="nucleotide sequence ID" value="NZ_WPCU01000004.1"/>
</dbReference>
<organism evidence="6 7">
    <name type="scientific">Auraticoccus cholistanensis</name>
    <dbReference type="NCBI Taxonomy" id="2656650"/>
    <lineage>
        <taxon>Bacteria</taxon>
        <taxon>Bacillati</taxon>
        <taxon>Actinomycetota</taxon>
        <taxon>Actinomycetes</taxon>
        <taxon>Propionibacteriales</taxon>
        <taxon>Propionibacteriaceae</taxon>
        <taxon>Auraticoccus</taxon>
    </lineage>
</organism>
<dbReference type="InterPro" id="IPR000847">
    <property type="entry name" value="LysR_HTH_N"/>
</dbReference>
<dbReference type="SUPFAM" id="SSF46785">
    <property type="entry name" value="Winged helix' DNA-binding domain"/>
    <property type="match status" value="1"/>
</dbReference>
<dbReference type="PROSITE" id="PS50931">
    <property type="entry name" value="HTH_LYSR"/>
    <property type="match status" value="1"/>
</dbReference>
<dbReference type="GO" id="GO:0003677">
    <property type="term" value="F:DNA binding"/>
    <property type="evidence" value="ECO:0007669"/>
    <property type="project" value="UniProtKB-KW"/>
</dbReference>
<evidence type="ECO:0000256" key="4">
    <source>
        <dbReference type="ARBA" id="ARBA00023163"/>
    </source>
</evidence>
<dbReference type="GO" id="GO:0003700">
    <property type="term" value="F:DNA-binding transcription factor activity"/>
    <property type="evidence" value="ECO:0007669"/>
    <property type="project" value="InterPro"/>
</dbReference>
<dbReference type="PANTHER" id="PTHR30346">
    <property type="entry name" value="TRANSCRIPTIONAL DUAL REGULATOR HCAR-RELATED"/>
    <property type="match status" value="1"/>
</dbReference>
<keyword evidence="3" id="KW-0238">DNA-binding</keyword>
<dbReference type="Gene3D" id="1.10.10.10">
    <property type="entry name" value="Winged helix-like DNA-binding domain superfamily/Winged helix DNA-binding domain"/>
    <property type="match status" value="1"/>
</dbReference>
<keyword evidence="4" id="KW-0804">Transcription</keyword>
<dbReference type="PANTHER" id="PTHR30346:SF29">
    <property type="entry name" value="LYSR SUBSTRATE-BINDING"/>
    <property type="match status" value="1"/>
</dbReference>
<keyword evidence="7" id="KW-1185">Reference proteome</keyword>
<dbReference type="SUPFAM" id="SSF53850">
    <property type="entry name" value="Periplasmic binding protein-like II"/>
    <property type="match status" value="1"/>
</dbReference>
<dbReference type="InterPro" id="IPR036388">
    <property type="entry name" value="WH-like_DNA-bd_sf"/>
</dbReference>
<dbReference type="Pfam" id="PF00126">
    <property type="entry name" value="HTH_1"/>
    <property type="match status" value="1"/>
</dbReference>
<protein>
    <submittedName>
        <fullName evidence="6">LysR family transcriptional regulator</fullName>
    </submittedName>
</protein>
<dbReference type="InterPro" id="IPR005119">
    <property type="entry name" value="LysR_subst-bd"/>
</dbReference>
<sequence>MVDVSRLRAFRAVVATGSVQAAAVSLGYTPSAVSQQIAALQRETGLALFEKSGRGIVPTPAGELLAAESDAVMGQLAHLDGVVQDLAAGRSGQLTIRSFPSTGEAWLPEVVRRLLEERPEVSVRVDLSDMVTPADLDSADITIHTDATGDARPGVPGVPGRRRVELARERYFAVVATDHPLADRSAVSMAELVEHPWVQEDLGETVCGEILQRAWRQVGRTPHIVARTSGHHSAIAFAAAGIGLFVGPYLTVARLGPQVRVLAITDPAPQRLDVASVRRTSERNPATRRALELLAETARDDVGLHELVH</sequence>
<dbReference type="GO" id="GO:0032993">
    <property type="term" value="C:protein-DNA complex"/>
    <property type="evidence" value="ECO:0007669"/>
    <property type="project" value="TreeGrafter"/>
</dbReference>
<dbReference type="Proteomes" id="UP000435304">
    <property type="component" value="Unassembled WGS sequence"/>
</dbReference>
<accession>A0A6A9UUM6</accession>
<evidence type="ECO:0000256" key="3">
    <source>
        <dbReference type="ARBA" id="ARBA00023125"/>
    </source>
</evidence>
<dbReference type="Pfam" id="PF03466">
    <property type="entry name" value="LysR_substrate"/>
    <property type="match status" value="1"/>
</dbReference>
<evidence type="ECO:0000256" key="2">
    <source>
        <dbReference type="ARBA" id="ARBA00023015"/>
    </source>
</evidence>
<comment type="similarity">
    <text evidence="1">Belongs to the LysR transcriptional regulatory family.</text>
</comment>
<feature type="domain" description="HTH lysR-type" evidence="5">
    <location>
        <begin position="2"/>
        <end position="59"/>
    </location>
</feature>
<dbReference type="EMBL" id="WPCU01000004">
    <property type="protein sequence ID" value="MVA75445.1"/>
    <property type="molecule type" value="Genomic_DNA"/>
</dbReference>
<evidence type="ECO:0000259" key="5">
    <source>
        <dbReference type="PROSITE" id="PS50931"/>
    </source>
</evidence>
<name>A0A6A9UUM6_9ACTN</name>
<evidence type="ECO:0000256" key="1">
    <source>
        <dbReference type="ARBA" id="ARBA00009437"/>
    </source>
</evidence>
<evidence type="ECO:0000313" key="6">
    <source>
        <dbReference type="EMBL" id="MVA75445.1"/>
    </source>
</evidence>
<gene>
    <name evidence="6" type="ORF">GC722_05295</name>
</gene>
<proteinExistence type="inferred from homology"/>
<dbReference type="AlphaFoldDB" id="A0A6A9UUM6"/>
<keyword evidence="2" id="KW-0805">Transcription regulation</keyword>
<dbReference type="InterPro" id="IPR036390">
    <property type="entry name" value="WH_DNA-bd_sf"/>
</dbReference>
<dbReference type="Gene3D" id="3.40.190.290">
    <property type="match status" value="1"/>
</dbReference>
<reference evidence="6 7" key="1">
    <citation type="submission" date="2019-12" db="EMBL/GenBank/DDBJ databases">
        <title>Auraticoccus cholistani sp. nov., an actinomycete isolated from soil of Cholistan desert.</title>
        <authorList>
            <person name="Cheema M.T."/>
        </authorList>
    </citation>
    <scope>NUCLEOTIDE SEQUENCE [LARGE SCALE GENOMIC DNA]</scope>
    <source>
        <strain evidence="6 7">F435</strain>
    </source>
</reference>
<evidence type="ECO:0000313" key="7">
    <source>
        <dbReference type="Proteomes" id="UP000435304"/>
    </source>
</evidence>
<comment type="caution">
    <text evidence="6">The sequence shown here is derived from an EMBL/GenBank/DDBJ whole genome shotgun (WGS) entry which is preliminary data.</text>
</comment>